<dbReference type="GO" id="GO:0006270">
    <property type="term" value="P:DNA replication initiation"/>
    <property type="evidence" value="ECO:0007669"/>
    <property type="project" value="UniProtKB-UniRule"/>
</dbReference>
<evidence type="ECO:0000256" key="6">
    <source>
        <dbReference type="SAM" id="MobiDB-lite"/>
    </source>
</evidence>
<feature type="compositionally biased region" description="Acidic residues" evidence="6">
    <location>
        <begin position="60"/>
        <end position="70"/>
    </location>
</feature>
<feature type="region of interest" description="Disordered" evidence="6">
    <location>
        <begin position="99"/>
        <end position="166"/>
    </location>
</feature>
<dbReference type="InterPro" id="IPR036388">
    <property type="entry name" value="WH-like_DNA-bd_sf"/>
</dbReference>
<dbReference type="GO" id="GO:0051301">
    <property type="term" value="P:cell division"/>
    <property type="evidence" value="ECO:0007669"/>
    <property type="project" value="UniProtKB-UniRule"/>
</dbReference>
<evidence type="ECO:0000256" key="1">
    <source>
        <dbReference type="ARBA" id="ARBA00006184"/>
    </source>
</evidence>
<dbReference type="InterPro" id="IPR041664">
    <property type="entry name" value="AAA_16"/>
</dbReference>
<sequence length="662" mass="71558">MVNTVLGKRTRSAVAQSSPSATTSTPTTRSKSKAFVVSSDKPENPFVTPRTRSSARPIEVLDENEDELDDLDKPGPLKKLRSCSAFAKRATPSKRLLFSPSKKQLEIESSSTSDDNPVTPSTPRHRDALSKKVPVTPRHRVGVLNRPLTPQSPRTPTSPRLSGSSVYNDARKAFARSTHSQQLIGREKEREELWQFVKPRLESKVSGSLYVSGPPGTGKSALVMEVCGLIREEVHTKHAYVNCMSVKTAADIYAKLLDEFEQTEVMEGHETAALEALFLQKDASYLVILDEIDHLLGVDLDLMYKLFEWSLKKKSSLLLIGIANALDFTDRFLPRLKTRGLRPHLLPFMPYSAVQIADVISSKLKALLPEGTEAKPDFVPFIHPTAVLFASKKVAAQTGDLRKAFSICLRAIDLIESETRTKLASANSQSNEFESFVSASPTKTPLREMDNVNLTSPPTSRSPKKQATLPFVSNPLKDLTVESAPRATIAHMARVTAAAFSNGSSQRLSALNLQQKAALCALVALEEKHRGSTPSDIPSTPSKSAAANAAPTVKRLFETYAALCTRDNVLHPLSSTEFSDVVSSLEALSLVAWVEGKKGSLVQGPGAGTPSRKGRGRGSGFVGGVGEEKRVASCVGVKEVRDSLEGTGAKGILGGLLDGEGL</sequence>
<keyword evidence="9" id="KW-1185">Reference proteome</keyword>
<evidence type="ECO:0000256" key="3">
    <source>
        <dbReference type="ARBA" id="ARBA00022705"/>
    </source>
</evidence>
<dbReference type="GO" id="GO:0033314">
    <property type="term" value="P:mitotic DNA replication checkpoint signaling"/>
    <property type="evidence" value="ECO:0007669"/>
    <property type="project" value="TreeGrafter"/>
</dbReference>
<gene>
    <name evidence="8" type="ORF">EJ06DRAFT_486383</name>
</gene>
<accession>A0A6G1IB81</accession>
<dbReference type="AlphaFoldDB" id="A0A6G1IB81"/>
<feature type="region of interest" description="Disordered" evidence="6">
    <location>
        <begin position="603"/>
        <end position="622"/>
    </location>
</feature>
<evidence type="ECO:0000313" key="8">
    <source>
        <dbReference type="EMBL" id="KAF2405532.1"/>
    </source>
</evidence>
<dbReference type="Gene3D" id="1.10.8.60">
    <property type="match status" value="1"/>
</dbReference>
<dbReference type="EMBL" id="ML996687">
    <property type="protein sequence ID" value="KAF2405532.1"/>
    <property type="molecule type" value="Genomic_DNA"/>
</dbReference>
<dbReference type="GO" id="GO:0003688">
    <property type="term" value="F:DNA replication origin binding"/>
    <property type="evidence" value="ECO:0007669"/>
    <property type="project" value="TreeGrafter"/>
</dbReference>
<dbReference type="Pfam" id="PF13191">
    <property type="entry name" value="AAA_16"/>
    <property type="match status" value="1"/>
</dbReference>
<feature type="compositionally biased region" description="Low complexity" evidence="6">
    <location>
        <begin position="146"/>
        <end position="165"/>
    </location>
</feature>
<dbReference type="SUPFAM" id="SSF52540">
    <property type="entry name" value="P-loop containing nucleoside triphosphate hydrolases"/>
    <property type="match status" value="1"/>
</dbReference>
<evidence type="ECO:0000259" key="7">
    <source>
        <dbReference type="SMART" id="SM00382"/>
    </source>
</evidence>
<keyword evidence="2 8" id="KW-0132">Cell division</keyword>
<dbReference type="Gene3D" id="1.10.10.10">
    <property type="entry name" value="Winged helix-like DNA-binding domain superfamily/Winged helix DNA-binding domain"/>
    <property type="match status" value="1"/>
</dbReference>
<keyword evidence="3" id="KW-0235">DNA replication</keyword>
<evidence type="ECO:0000256" key="2">
    <source>
        <dbReference type="ARBA" id="ARBA00022618"/>
    </source>
</evidence>
<dbReference type="SMART" id="SM00382">
    <property type="entry name" value="AAA"/>
    <property type="match status" value="1"/>
</dbReference>
<dbReference type="CDD" id="cd00009">
    <property type="entry name" value="AAA"/>
    <property type="match status" value="1"/>
</dbReference>
<feature type="region of interest" description="Disordered" evidence="6">
    <location>
        <begin position="1"/>
        <end position="78"/>
    </location>
</feature>
<dbReference type="Pfam" id="PF22606">
    <property type="entry name" value="Cdc6-ORC-like_ATPase_lid"/>
    <property type="match status" value="1"/>
</dbReference>
<dbReference type="FunFam" id="3.40.50.300:FF:000547">
    <property type="entry name" value="Cell division control protein"/>
    <property type="match status" value="1"/>
</dbReference>
<dbReference type="InterPro" id="IPR003593">
    <property type="entry name" value="AAA+_ATPase"/>
</dbReference>
<proteinExistence type="inferred from homology"/>
<dbReference type="Proteomes" id="UP000799640">
    <property type="component" value="Unassembled WGS sequence"/>
</dbReference>
<name>A0A6G1IB81_9PEZI</name>
<feature type="compositionally biased region" description="Polar residues" evidence="6">
    <location>
        <begin position="107"/>
        <end position="122"/>
    </location>
</feature>
<evidence type="ECO:0000256" key="5">
    <source>
        <dbReference type="PIRNR" id="PIRNR001767"/>
    </source>
</evidence>
<evidence type="ECO:0000313" key="9">
    <source>
        <dbReference type="Proteomes" id="UP000799640"/>
    </source>
</evidence>
<dbReference type="PIRSF" id="PIRSF001767">
    <property type="entry name" value="Cdc6"/>
    <property type="match status" value="1"/>
</dbReference>
<dbReference type="OrthoDB" id="1926878at2759"/>
<dbReference type="InterPro" id="IPR016314">
    <property type="entry name" value="Cdc6/18"/>
</dbReference>
<feature type="compositionally biased region" description="Low complexity" evidence="6">
    <location>
        <begin position="17"/>
        <end position="29"/>
    </location>
</feature>
<protein>
    <recommendedName>
        <fullName evidence="5">Cell division control protein</fullName>
    </recommendedName>
</protein>
<dbReference type="InterPro" id="IPR027417">
    <property type="entry name" value="P-loop_NTPase"/>
</dbReference>
<feature type="domain" description="AAA+ ATPase" evidence="7">
    <location>
        <begin position="205"/>
        <end position="348"/>
    </location>
</feature>
<evidence type="ECO:0000256" key="4">
    <source>
        <dbReference type="ARBA" id="ARBA00023306"/>
    </source>
</evidence>
<keyword evidence="4" id="KW-0131">Cell cycle</keyword>
<dbReference type="PANTHER" id="PTHR10763">
    <property type="entry name" value="CELL DIVISION CONTROL PROTEIN 6-RELATED"/>
    <property type="match status" value="1"/>
</dbReference>
<organism evidence="8 9">
    <name type="scientific">Trichodelitschia bisporula</name>
    <dbReference type="NCBI Taxonomy" id="703511"/>
    <lineage>
        <taxon>Eukaryota</taxon>
        <taxon>Fungi</taxon>
        <taxon>Dikarya</taxon>
        <taxon>Ascomycota</taxon>
        <taxon>Pezizomycotina</taxon>
        <taxon>Dothideomycetes</taxon>
        <taxon>Dothideomycetes incertae sedis</taxon>
        <taxon>Phaeotrichales</taxon>
        <taxon>Phaeotrichaceae</taxon>
        <taxon>Trichodelitschia</taxon>
    </lineage>
</organism>
<dbReference type="InterPro" id="IPR050311">
    <property type="entry name" value="ORC1/CDC6"/>
</dbReference>
<dbReference type="InterPro" id="IPR054425">
    <property type="entry name" value="Cdc6_ORC1-like_ATPase_lid"/>
</dbReference>
<comment type="similarity">
    <text evidence="1 5">Belongs to the CDC6/cdc18 family.</text>
</comment>
<dbReference type="Gene3D" id="3.40.50.300">
    <property type="entry name" value="P-loop containing nucleotide triphosphate hydrolases"/>
    <property type="match status" value="1"/>
</dbReference>
<reference evidence="8" key="1">
    <citation type="journal article" date="2020" name="Stud. Mycol.">
        <title>101 Dothideomycetes genomes: a test case for predicting lifestyles and emergence of pathogens.</title>
        <authorList>
            <person name="Haridas S."/>
            <person name="Albert R."/>
            <person name="Binder M."/>
            <person name="Bloem J."/>
            <person name="Labutti K."/>
            <person name="Salamov A."/>
            <person name="Andreopoulos B."/>
            <person name="Baker S."/>
            <person name="Barry K."/>
            <person name="Bills G."/>
            <person name="Bluhm B."/>
            <person name="Cannon C."/>
            <person name="Castanera R."/>
            <person name="Culley D."/>
            <person name="Daum C."/>
            <person name="Ezra D."/>
            <person name="Gonzalez J."/>
            <person name="Henrissat B."/>
            <person name="Kuo A."/>
            <person name="Liang C."/>
            <person name="Lipzen A."/>
            <person name="Lutzoni F."/>
            <person name="Magnuson J."/>
            <person name="Mondo S."/>
            <person name="Nolan M."/>
            <person name="Ohm R."/>
            <person name="Pangilinan J."/>
            <person name="Park H.-J."/>
            <person name="Ramirez L."/>
            <person name="Alfaro M."/>
            <person name="Sun H."/>
            <person name="Tritt A."/>
            <person name="Yoshinaga Y."/>
            <person name="Zwiers L.-H."/>
            <person name="Turgeon B."/>
            <person name="Goodwin S."/>
            <person name="Spatafora J."/>
            <person name="Crous P."/>
            <person name="Grigoriev I."/>
        </authorList>
    </citation>
    <scope>NUCLEOTIDE SEQUENCE</scope>
    <source>
        <strain evidence="8">CBS 262.69</strain>
    </source>
</reference>
<dbReference type="PANTHER" id="PTHR10763:SF26">
    <property type="entry name" value="CELL DIVISION CONTROL PROTEIN 6 HOMOLOG"/>
    <property type="match status" value="1"/>
</dbReference>
<dbReference type="GO" id="GO:0005634">
    <property type="term" value="C:nucleus"/>
    <property type="evidence" value="ECO:0007669"/>
    <property type="project" value="TreeGrafter"/>
</dbReference>